<dbReference type="EMBL" id="CYHA01000002">
    <property type="protein sequence ID" value="CUA82669.1"/>
    <property type="molecule type" value="Genomic_DNA"/>
</dbReference>
<dbReference type="PRINTS" id="PR00455">
    <property type="entry name" value="HTHTETR"/>
</dbReference>
<dbReference type="Proteomes" id="UP000243535">
    <property type="component" value="Unassembled WGS sequence"/>
</dbReference>
<evidence type="ECO:0000256" key="3">
    <source>
        <dbReference type="ARBA" id="ARBA00023125"/>
    </source>
</evidence>
<protein>
    <submittedName>
        <fullName evidence="8">Transcriptional regulator, TetR family</fullName>
    </submittedName>
</protein>
<name>A0A0K6GVN4_9NEIS</name>
<feature type="region of interest" description="Disordered" evidence="6">
    <location>
        <begin position="1"/>
        <end position="22"/>
    </location>
</feature>
<keyword evidence="4" id="KW-0804">Transcription</keyword>
<dbReference type="Gene3D" id="1.10.357.10">
    <property type="entry name" value="Tetracycline Repressor, domain 2"/>
    <property type="match status" value="1"/>
</dbReference>
<keyword evidence="1" id="KW-0678">Repressor</keyword>
<feature type="compositionally biased region" description="Polar residues" evidence="6">
    <location>
        <begin position="1"/>
        <end position="12"/>
    </location>
</feature>
<keyword evidence="9" id="KW-1185">Reference proteome</keyword>
<dbReference type="STRING" id="375574.GCA_001418035_01183"/>
<dbReference type="InterPro" id="IPR023772">
    <property type="entry name" value="DNA-bd_HTH_TetR-type_CS"/>
</dbReference>
<dbReference type="PANTHER" id="PTHR30055:SF235">
    <property type="entry name" value="TRANSCRIPTIONAL REGULATORY PROTEIN"/>
    <property type="match status" value="1"/>
</dbReference>
<dbReference type="InterPro" id="IPR041586">
    <property type="entry name" value="PsrA_TetR_C"/>
</dbReference>
<dbReference type="RefSeq" id="WP_235445535.1">
    <property type="nucleotide sequence ID" value="NZ_CYHA01000002.1"/>
</dbReference>
<evidence type="ECO:0000256" key="1">
    <source>
        <dbReference type="ARBA" id="ARBA00022491"/>
    </source>
</evidence>
<dbReference type="GO" id="GO:0000976">
    <property type="term" value="F:transcription cis-regulatory region binding"/>
    <property type="evidence" value="ECO:0007669"/>
    <property type="project" value="TreeGrafter"/>
</dbReference>
<keyword evidence="2" id="KW-0805">Transcription regulation</keyword>
<dbReference type="Pfam" id="PF00440">
    <property type="entry name" value="TetR_N"/>
    <property type="match status" value="1"/>
</dbReference>
<evidence type="ECO:0000256" key="4">
    <source>
        <dbReference type="ARBA" id="ARBA00023163"/>
    </source>
</evidence>
<dbReference type="Pfam" id="PF17939">
    <property type="entry name" value="TetR_C_30"/>
    <property type="match status" value="1"/>
</dbReference>
<dbReference type="SUPFAM" id="SSF46689">
    <property type="entry name" value="Homeodomain-like"/>
    <property type="match status" value="1"/>
</dbReference>
<evidence type="ECO:0000313" key="9">
    <source>
        <dbReference type="Proteomes" id="UP000243535"/>
    </source>
</evidence>
<dbReference type="SUPFAM" id="SSF48498">
    <property type="entry name" value="Tetracyclin repressor-like, C-terminal domain"/>
    <property type="match status" value="1"/>
</dbReference>
<dbReference type="GO" id="GO:0003700">
    <property type="term" value="F:DNA-binding transcription factor activity"/>
    <property type="evidence" value="ECO:0007669"/>
    <property type="project" value="TreeGrafter"/>
</dbReference>
<evidence type="ECO:0000256" key="2">
    <source>
        <dbReference type="ARBA" id="ARBA00023015"/>
    </source>
</evidence>
<dbReference type="InterPro" id="IPR001647">
    <property type="entry name" value="HTH_TetR"/>
</dbReference>
<dbReference type="InterPro" id="IPR050109">
    <property type="entry name" value="HTH-type_TetR-like_transc_reg"/>
</dbReference>
<dbReference type="AlphaFoldDB" id="A0A0K6GVN4"/>
<feature type="DNA-binding region" description="H-T-H motif" evidence="5">
    <location>
        <begin position="45"/>
        <end position="64"/>
    </location>
</feature>
<dbReference type="PANTHER" id="PTHR30055">
    <property type="entry name" value="HTH-TYPE TRANSCRIPTIONAL REGULATOR RUTR"/>
    <property type="match status" value="1"/>
</dbReference>
<evidence type="ECO:0000256" key="5">
    <source>
        <dbReference type="PROSITE-ProRule" id="PRU00335"/>
    </source>
</evidence>
<organism evidence="8 9">
    <name type="scientific">Gulbenkiania indica</name>
    <dbReference type="NCBI Taxonomy" id="375574"/>
    <lineage>
        <taxon>Bacteria</taxon>
        <taxon>Pseudomonadati</taxon>
        <taxon>Pseudomonadota</taxon>
        <taxon>Betaproteobacteria</taxon>
        <taxon>Neisseriales</taxon>
        <taxon>Chromobacteriaceae</taxon>
        <taxon>Gulbenkiania</taxon>
    </lineage>
</organism>
<evidence type="ECO:0000313" key="8">
    <source>
        <dbReference type="EMBL" id="CUA82669.1"/>
    </source>
</evidence>
<proteinExistence type="predicted"/>
<evidence type="ECO:0000259" key="7">
    <source>
        <dbReference type="PROSITE" id="PS50977"/>
    </source>
</evidence>
<dbReference type="InterPro" id="IPR036271">
    <property type="entry name" value="Tet_transcr_reg_TetR-rel_C_sf"/>
</dbReference>
<feature type="domain" description="HTH tetR-type" evidence="7">
    <location>
        <begin position="22"/>
        <end position="82"/>
    </location>
</feature>
<accession>A0A0K6GVN4</accession>
<dbReference type="PROSITE" id="PS50977">
    <property type="entry name" value="HTH_TETR_2"/>
    <property type="match status" value="1"/>
</dbReference>
<reference evidence="9" key="1">
    <citation type="submission" date="2015-08" db="EMBL/GenBank/DDBJ databases">
        <authorList>
            <person name="Varghese N."/>
        </authorList>
    </citation>
    <scope>NUCLEOTIDE SEQUENCE [LARGE SCALE GENOMIC DNA]</scope>
    <source>
        <strain evidence="9">DSM 17901</strain>
    </source>
</reference>
<keyword evidence="3 5" id="KW-0238">DNA-binding</keyword>
<dbReference type="InterPro" id="IPR009057">
    <property type="entry name" value="Homeodomain-like_sf"/>
</dbReference>
<sequence>MDTARQLDTTYKAQPPMEASKPDTATRILDVAERLFVEHGFEATSLRMITQQAEVNLAAVNYHFGSKDALFESVFMRRLTPLIAACLAELDGMEAQFGTLTPEQLVMAFIRPCLALSKDPSRGGALFVRLLSRTLVENHRLLRETLSQQYSVFVQRFGKAFHRALPALGQEDLAWRMHFAFSVMFNAFAGNDVLKIFVRSQIVSARDPDMIVKHLVPFVVAGLTSPPLR</sequence>
<dbReference type="PROSITE" id="PS01081">
    <property type="entry name" value="HTH_TETR_1"/>
    <property type="match status" value="1"/>
</dbReference>
<gene>
    <name evidence="8" type="ORF">Ga0061063_1391</name>
</gene>
<evidence type="ECO:0000256" key="6">
    <source>
        <dbReference type="SAM" id="MobiDB-lite"/>
    </source>
</evidence>